<dbReference type="PATRIC" id="fig|1384056.3.peg.2681"/>
<protein>
    <recommendedName>
        <fullName evidence="12">Peptidase M13</fullName>
    </recommendedName>
</protein>
<dbReference type="eggNOG" id="COG3590">
    <property type="taxonomic scope" value="Bacteria"/>
</dbReference>
<dbReference type="AlphaFoldDB" id="A0A091AQE4"/>
<gene>
    <name evidence="10" type="ORF">N787_05820</name>
</gene>
<dbReference type="Pfam" id="PF01431">
    <property type="entry name" value="Peptidase_M13"/>
    <property type="match status" value="1"/>
</dbReference>
<comment type="similarity">
    <text evidence="2">Belongs to the peptidase M13 family.</text>
</comment>
<dbReference type="SUPFAM" id="SSF55486">
    <property type="entry name" value="Metalloproteases ('zincins'), catalytic domain"/>
    <property type="match status" value="1"/>
</dbReference>
<dbReference type="GO" id="GO:0046872">
    <property type="term" value="F:metal ion binding"/>
    <property type="evidence" value="ECO:0007669"/>
    <property type="project" value="UniProtKB-KW"/>
</dbReference>
<evidence type="ECO:0000259" key="9">
    <source>
        <dbReference type="Pfam" id="PF05649"/>
    </source>
</evidence>
<keyword evidence="4" id="KW-0479">Metal-binding</keyword>
<feature type="domain" description="Peptidase M13 N-terminal" evidence="9">
    <location>
        <begin position="86"/>
        <end position="462"/>
    </location>
</feature>
<evidence type="ECO:0000259" key="8">
    <source>
        <dbReference type="Pfam" id="PF01431"/>
    </source>
</evidence>
<evidence type="ECO:0008006" key="12">
    <source>
        <dbReference type="Google" id="ProtNLM"/>
    </source>
</evidence>
<name>A0A091AQE4_9GAMM</name>
<keyword evidence="11" id="KW-1185">Reference proteome</keyword>
<dbReference type="InterPro" id="IPR018497">
    <property type="entry name" value="Peptidase_M13_C"/>
</dbReference>
<dbReference type="CDD" id="cd08662">
    <property type="entry name" value="M13"/>
    <property type="match status" value="1"/>
</dbReference>
<dbReference type="Gene3D" id="3.40.390.10">
    <property type="entry name" value="Collagenase (Catalytic Domain)"/>
    <property type="match status" value="1"/>
</dbReference>
<dbReference type="EMBL" id="AVCK01000064">
    <property type="protein sequence ID" value="KFN41591.1"/>
    <property type="molecule type" value="Genomic_DNA"/>
</dbReference>
<keyword evidence="3" id="KW-0645">Protease</keyword>
<keyword evidence="7" id="KW-0482">Metalloprotease</keyword>
<evidence type="ECO:0000313" key="10">
    <source>
        <dbReference type="EMBL" id="KFN41591.1"/>
    </source>
</evidence>
<evidence type="ECO:0000256" key="5">
    <source>
        <dbReference type="ARBA" id="ARBA00022801"/>
    </source>
</evidence>
<proteinExistence type="inferred from homology"/>
<comment type="caution">
    <text evidence="10">The sequence shown here is derived from an EMBL/GenBank/DDBJ whole genome shotgun (WGS) entry which is preliminary data.</text>
</comment>
<evidence type="ECO:0000256" key="2">
    <source>
        <dbReference type="ARBA" id="ARBA00007357"/>
    </source>
</evidence>
<reference evidence="10 11" key="1">
    <citation type="submission" date="2013-09" db="EMBL/GenBank/DDBJ databases">
        <title>Genome sequencing of Arenimonas metalli.</title>
        <authorList>
            <person name="Chen F."/>
            <person name="Wang G."/>
        </authorList>
    </citation>
    <scope>NUCLEOTIDE SEQUENCE [LARGE SCALE GENOMIC DNA]</scope>
    <source>
        <strain evidence="10 11">CF5-1</strain>
    </source>
</reference>
<dbReference type="GO" id="GO:0016485">
    <property type="term" value="P:protein processing"/>
    <property type="evidence" value="ECO:0007669"/>
    <property type="project" value="TreeGrafter"/>
</dbReference>
<dbReference type="InterPro" id="IPR008753">
    <property type="entry name" value="Peptidase_M13_N"/>
</dbReference>
<accession>A0A091AQE4</accession>
<evidence type="ECO:0000256" key="3">
    <source>
        <dbReference type="ARBA" id="ARBA00022670"/>
    </source>
</evidence>
<dbReference type="InterPro" id="IPR042089">
    <property type="entry name" value="Peptidase_M13_dom_2"/>
</dbReference>
<keyword evidence="6" id="KW-0862">Zinc</keyword>
<evidence type="ECO:0000256" key="6">
    <source>
        <dbReference type="ARBA" id="ARBA00022833"/>
    </source>
</evidence>
<evidence type="ECO:0000256" key="7">
    <source>
        <dbReference type="ARBA" id="ARBA00023049"/>
    </source>
</evidence>
<dbReference type="GO" id="GO:0004222">
    <property type="term" value="F:metalloendopeptidase activity"/>
    <property type="evidence" value="ECO:0007669"/>
    <property type="project" value="InterPro"/>
</dbReference>
<sequence length="718" mass="77683">MPATAGGPLFLMARTGLELPVNPRNLKPLGLALAVGVALAACQKTEAPADTAAAPVAAAPVVDLATLKTPAISLQASDVDTNIAACQDFDGFVNSKWLAANPVPSDRTTWGPFVVLSERSLEIQQKLVENLAAQEGATGTAKLIGDVWATGMDEAAVNAAGIAPIQPMLDEIAALEGPEAIAAFIAASYAKGQGFVFGFGPSPDFKDSSVNIAYASQAGLGLPDRDYYFDEKHAAVREAYVAHIAKVLQLAGADEATATAQAADVMAFETRLAKVSASSEQLSRDVSLYYNPVSVADADALTPNFKWSAFFASQGLEAPAMFSLAQPDFHKEVSTMLADVPAATWQAYLRFQAVDGLSPFLSDAFAQENFNFYGKTLRGQAEQQPRWKRVLNTINGQMGEALGKEYVDVAFSPEAKARMQELVGNLSTALKARIENLEWMSPETKEQALVKWASFTPKIGYPDKWRDWSGLQTSRDSFVANLMAAGEFNHKFNLAKIGQPVDKTEWQMSPQTVNAYYNPLANEIVFPAAILQPPFFDLAADDAVNYGGIGAVIGHEMIHGYDDQGSRFDATGNFKNWWTEADMAGFQERTGRLVSQFNEYGYGDDMKVNGNLTLGENIADLGGLAVAYDALQKALENKRVAEIDGYGPNQRFFMNWATVWRVNYKPEELKVRLQTDPHAPARFRAMGAPSNLPAFADAFGCKEGDPMVRSGEAKVAIW</sequence>
<dbReference type="PANTHER" id="PTHR11733">
    <property type="entry name" value="ZINC METALLOPROTEASE FAMILY M13 NEPRILYSIN-RELATED"/>
    <property type="match status" value="1"/>
</dbReference>
<feature type="domain" description="Peptidase M13 C-terminal" evidence="8">
    <location>
        <begin position="514"/>
        <end position="713"/>
    </location>
</feature>
<evidence type="ECO:0000313" key="11">
    <source>
        <dbReference type="Proteomes" id="UP000029393"/>
    </source>
</evidence>
<evidence type="ECO:0000256" key="1">
    <source>
        <dbReference type="ARBA" id="ARBA00001947"/>
    </source>
</evidence>
<dbReference type="PROSITE" id="PS51885">
    <property type="entry name" value="NEPRILYSIN"/>
    <property type="match status" value="1"/>
</dbReference>
<dbReference type="Proteomes" id="UP000029393">
    <property type="component" value="Unassembled WGS sequence"/>
</dbReference>
<dbReference type="GO" id="GO:0005886">
    <property type="term" value="C:plasma membrane"/>
    <property type="evidence" value="ECO:0007669"/>
    <property type="project" value="TreeGrafter"/>
</dbReference>
<dbReference type="PANTHER" id="PTHR11733:SF167">
    <property type="entry name" value="FI17812P1-RELATED"/>
    <property type="match status" value="1"/>
</dbReference>
<keyword evidence="5" id="KW-0378">Hydrolase</keyword>
<dbReference type="Pfam" id="PF05649">
    <property type="entry name" value="Peptidase_M13_N"/>
    <property type="match status" value="1"/>
</dbReference>
<dbReference type="Gene3D" id="1.10.1380.10">
    <property type="entry name" value="Neutral endopeptidase , domain2"/>
    <property type="match status" value="1"/>
</dbReference>
<organism evidence="10 11">
    <name type="scientific">Arenimonas metalli CF5-1</name>
    <dbReference type="NCBI Taxonomy" id="1384056"/>
    <lineage>
        <taxon>Bacteria</taxon>
        <taxon>Pseudomonadati</taxon>
        <taxon>Pseudomonadota</taxon>
        <taxon>Gammaproteobacteria</taxon>
        <taxon>Lysobacterales</taxon>
        <taxon>Lysobacteraceae</taxon>
        <taxon>Arenimonas</taxon>
    </lineage>
</organism>
<dbReference type="InterPro" id="IPR024079">
    <property type="entry name" value="MetalloPept_cat_dom_sf"/>
</dbReference>
<evidence type="ECO:0000256" key="4">
    <source>
        <dbReference type="ARBA" id="ARBA00022723"/>
    </source>
</evidence>
<dbReference type="PRINTS" id="PR00786">
    <property type="entry name" value="NEPRILYSIN"/>
</dbReference>
<comment type="cofactor">
    <cofactor evidence="1">
        <name>Zn(2+)</name>
        <dbReference type="ChEBI" id="CHEBI:29105"/>
    </cofactor>
</comment>
<dbReference type="InterPro" id="IPR000718">
    <property type="entry name" value="Peptidase_M13"/>
</dbReference>